<evidence type="ECO:0000313" key="3">
    <source>
        <dbReference type="EMBL" id="MBS9533338.1"/>
    </source>
</evidence>
<dbReference type="Gene3D" id="3.40.50.1400">
    <property type="match status" value="2"/>
</dbReference>
<name>A0ABS5RGC3_9MYCO</name>
<dbReference type="EMBL" id="JAHCLR010000008">
    <property type="protein sequence ID" value="MBS9533338.1"/>
    <property type="molecule type" value="Genomic_DNA"/>
</dbReference>
<keyword evidence="1" id="KW-0479">Metal-binding</keyword>
<comment type="caution">
    <text evidence="3">The sequence shown here is derived from an EMBL/GenBank/DDBJ whole genome shotgun (WGS) entry which is preliminary data.</text>
</comment>
<gene>
    <name evidence="3" type="ORF">KIH27_07005</name>
</gene>
<dbReference type="PANTHER" id="PTHR33542">
    <property type="entry name" value="SIROHYDROCHLORIN FERROCHELATASE, CHLOROPLASTIC"/>
    <property type="match status" value="1"/>
</dbReference>
<dbReference type="CDD" id="cd03414">
    <property type="entry name" value="CbiX_SirB_C"/>
    <property type="match status" value="1"/>
</dbReference>
<dbReference type="Proteomes" id="UP001519535">
    <property type="component" value="Unassembled WGS sequence"/>
</dbReference>
<proteinExistence type="predicted"/>
<dbReference type="RefSeq" id="WP_214092211.1">
    <property type="nucleotide sequence ID" value="NZ_JAHCLR010000008.1"/>
</dbReference>
<dbReference type="Pfam" id="PF01903">
    <property type="entry name" value="CbiX"/>
    <property type="match status" value="2"/>
</dbReference>
<dbReference type="InterPro" id="IPR050963">
    <property type="entry name" value="Sirohydro_Cobaltochel/CbiX"/>
</dbReference>
<evidence type="ECO:0000256" key="1">
    <source>
        <dbReference type="ARBA" id="ARBA00022723"/>
    </source>
</evidence>
<evidence type="ECO:0000256" key="2">
    <source>
        <dbReference type="ARBA" id="ARBA00023239"/>
    </source>
</evidence>
<sequence>MDLIMVAHGTRKPEGVVMIGELADRVGALLRQPVRVAFVDVLGPTPTEVLADLAAGGEPAVVVPAFLSRGYHVNADLPAHVLASAHPDVTVTPALGLDPKTTAVLVNRLNECGWRPGDSVILAAAGTSNPTGQADLRRAARMLSSRIGAEVEVAFAAIGTPGIADAVAGLRARGAQRVVIASYLLAEGLFQQRLRDAGADLVSEPLGTHPGMIRLIAQLFSRARIMAAVASGLLGDGEQQGGVLQGVDRVDGGGHHQ</sequence>
<accession>A0ABS5RGC3</accession>
<evidence type="ECO:0000313" key="4">
    <source>
        <dbReference type="Proteomes" id="UP001519535"/>
    </source>
</evidence>
<dbReference type="PANTHER" id="PTHR33542:SF5">
    <property type="entry name" value="FERROCHELATASE CHE1"/>
    <property type="match status" value="1"/>
</dbReference>
<dbReference type="InterPro" id="IPR002762">
    <property type="entry name" value="CbiX-like"/>
</dbReference>
<protein>
    <submittedName>
        <fullName evidence="3">Sirohydrochlorin chelatase</fullName>
    </submittedName>
</protein>
<dbReference type="CDD" id="cd03416">
    <property type="entry name" value="CbiX_SirB_N"/>
    <property type="match status" value="1"/>
</dbReference>
<keyword evidence="4" id="KW-1185">Reference proteome</keyword>
<dbReference type="SUPFAM" id="SSF53800">
    <property type="entry name" value="Chelatase"/>
    <property type="match status" value="1"/>
</dbReference>
<reference evidence="3 4" key="1">
    <citation type="submission" date="2021-05" db="EMBL/GenBank/DDBJ databases">
        <title>Mycobacterium acidophilum sp. nov., an extremely acid-tolerant member of the genus Mycobacterium.</title>
        <authorList>
            <person name="Xia J."/>
        </authorList>
    </citation>
    <scope>NUCLEOTIDE SEQUENCE [LARGE SCALE GENOMIC DNA]</scope>
    <source>
        <strain evidence="3 4">M1</strain>
    </source>
</reference>
<keyword evidence="2" id="KW-0456">Lyase</keyword>
<organism evidence="3 4">
    <name type="scientific">Mycolicibacter acidiphilus</name>
    <dbReference type="NCBI Taxonomy" id="2835306"/>
    <lineage>
        <taxon>Bacteria</taxon>
        <taxon>Bacillati</taxon>
        <taxon>Actinomycetota</taxon>
        <taxon>Actinomycetes</taxon>
        <taxon>Mycobacteriales</taxon>
        <taxon>Mycobacteriaceae</taxon>
        <taxon>Mycolicibacter</taxon>
    </lineage>
</organism>